<dbReference type="EMBL" id="LR796187">
    <property type="protein sequence ID" value="CAB4125731.1"/>
    <property type="molecule type" value="Genomic_DNA"/>
</dbReference>
<evidence type="ECO:0000313" key="1">
    <source>
        <dbReference type="EMBL" id="CAB4125731.1"/>
    </source>
</evidence>
<accession>A0A6J5KUR6</accession>
<name>A0A6J5KUR6_9CAUD</name>
<evidence type="ECO:0000313" key="2">
    <source>
        <dbReference type="EMBL" id="CAB5209345.1"/>
    </source>
</evidence>
<dbReference type="EMBL" id="LR798231">
    <property type="protein sequence ID" value="CAB5209345.1"/>
    <property type="molecule type" value="Genomic_DNA"/>
</dbReference>
<protein>
    <submittedName>
        <fullName evidence="1">Uncharacterized protein</fullName>
    </submittedName>
</protein>
<reference evidence="1" key="1">
    <citation type="submission" date="2020-04" db="EMBL/GenBank/DDBJ databases">
        <authorList>
            <person name="Chiriac C."/>
            <person name="Salcher M."/>
            <person name="Ghai R."/>
            <person name="Kavagutti S V."/>
        </authorList>
    </citation>
    <scope>NUCLEOTIDE SEQUENCE</scope>
</reference>
<organism evidence="1">
    <name type="scientific">uncultured Caudovirales phage</name>
    <dbReference type="NCBI Taxonomy" id="2100421"/>
    <lineage>
        <taxon>Viruses</taxon>
        <taxon>Duplodnaviria</taxon>
        <taxon>Heunggongvirae</taxon>
        <taxon>Uroviricota</taxon>
        <taxon>Caudoviricetes</taxon>
        <taxon>Peduoviridae</taxon>
        <taxon>Maltschvirus</taxon>
        <taxon>Maltschvirus maltsch</taxon>
    </lineage>
</organism>
<sequence>MIILAKDVAGIMFKELQDAVRSTMPGASEQEICDAELSLLVALGAIKG</sequence>
<gene>
    <name evidence="2" type="ORF">UFOVP181_442</name>
    <name evidence="1" type="ORF">UFOVP57_199</name>
</gene>
<proteinExistence type="predicted"/>